<dbReference type="EMBL" id="CAJNOL010010456">
    <property type="protein sequence ID" value="CAF1649804.1"/>
    <property type="molecule type" value="Genomic_DNA"/>
</dbReference>
<evidence type="ECO:0000313" key="4">
    <source>
        <dbReference type="Proteomes" id="UP000663870"/>
    </source>
</evidence>
<keyword evidence="4" id="KW-1185">Reference proteome</keyword>
<evidence type="ECO:0000313" key="2">
    <source>
        <dbReference type="EMBL" id="CAF1649804.1"/>
    </source>
</evidence>
<protein>
    <submittedName>
        <fullName evidence="1">Uncharacterized protein</fullName>
    </submittedName>
</protein>
<sequence>MVTLNISYLTQHEHFDGKYLVKSLVESTHEKFVQCCNKKNIQLDRTKLTKIYARYFRALKTFHSLSYGRSGNAISYWISVKSNKCPQNHEICFGEVIYYLQIDNDYYAFIKHYNCIDKYLSDGLSSTAIPQNLNDRLNAYYHFFHDKKYSYKIVPSAWIMNKVIRMPWMEPDVSIFTEIHLDWEHN</sequence>
<dbReference type="Proteomes" id="UP000663870">
    <property type="component" value="Unassembled WGS sequence"/>
</dbReference>
<name>A0A815S5M9_9BILA</name>
<dbReference type="Proteomes" id="UP000663854">
    <property type="component" value="Unassembled WGS sequence"/>
</dbReference>
<dbReference type="EMBL" id="CAJNOH010008747">
    <property type="protein sequence ID" value="CAF1485758.1"/>
    <property type="molecule type" value="Genomic_DNA"/>
</dbReference>
<proteinExistence type="predicted"/>
<reference evidence="1" key="1">
    <citation type="submission" date="2021-02" db="EMBL/GenBank/DDBJ databases">
        <authorList>
            <person name="Nowell W R."/>
        </authorList>
    </citation>
    <scope>NUCLEOTIDE SEQUENCE</scope>
</reference>
<evidence type="ECO:0000313" key="3">
    <source>
        <dbReference type="Proteomes" id="UP000663854"/>
    </source>
</evidence>
<gene>
    <name evidence="2" type="ORF">JXQ802_LOCUS54410</name>
    <name evidence="1" type="ORF">PYM288_LOCUS37962</name>
</gene>
<accession>A0A815S5M9</accession>
<comment type="caution">
    <text evidence="1">The sequence shown here is derived from an EMBL/GenBank/DDBJ whole genome shotgun (WGS) entry which is preliminary data.</text>
</comment>
<dbReference type="AlphaFoldDB" id="A0A815S5M9"/>
<evidence type="ECO:0000313" key="1">
    <source>
        <dbReference type="EMBL" id="CAF1485758.1"/>
    </source>
</evidence>
<organism evidence="1 3">
    <name type="scientific">Rotaria sordida</name>
    <dbReference type="NCBI Taxonomy" id="392033"/>
    <lineage>
        <taxon>Eukaryota</taxon>
        <taxon>Metazoa</taxon>
        <taxon>Spiralia</taxon>
        <taxon>Gnathifera</taxon>
        <taxon>Rotifera</taxon>
        <taxon>Eurotatoria</taxon>
        <taxon>Bdelloidea</taxon>
        <taxon>Philodinida</taxon>
        <taxon>Philodinidae</taxon>
        <taxon>Rotaria</taxon>
    </lineage>
</organism>